<protein>
    <submittedName>
        <fullName evidence="1">Uncharacterized protein</fullName>
    </submittedName>
</protein>
<proteinExistence type="predicted"/>
<name>A0A0U5JD81_9BACT</name>
<gene>
    <name evidence="1" type="ORF">PNK_1457</name>
</gene>
<dbReference type="EMBL" id="LN879502">
    <property type="protein sequence ID" value="CUI17069.1"/>
    <property type="molecule type" value="Genomic_DNA"/>
</dbReference>
<dbReference type="PATRIC" id="fig|389348.3.peg.1632"/>
<evidence type="ECO:0000313" key="2">
    <source>
        <dbReference type="Proteomes" id="UP000069902"/>
    </source>
</evidence>
<dbReference type="KEGG" id="pnl:PNK_1457"/>
<evidence type="ECO:0000313" key="1">
    <source>
        <dbReference type="EMBL" id="CUI17069.1"/>
    </source>
</evidence>
<organism evidence="1 2">
    <name type="scientific">Candidatus Protochlamydia naegleriophila</name>
    <dbReference type="NCBI Taxonomy" id="389348"/>
    <lineage>
        <taxon>Bacteria</taxon>
        <taxon>Pseudomonadati</taxon>
        <taxon>Chlamydiota</taxon>
        <taxon>Chlamydiia</taxon>
        <taxon>Parachlamydiales</taxon>
        <taxon>Parachlamydiaceae</taxon>
        <taxon>Candidatus Protochlamydia</taxon>
    </lineage>
</organism>
<reference evidence="2" key="1">
    <citation type="submission" date="2015-09" db="EMBL/GenBank/DDBJ databases">
        <authorList>
            <person name="Bertelli C."/>
        </authorList>
    </citation>
    <scope>NUCLEOTIDE SEQUENCE [LARGE SCALE GENOMIC DNA]</scope>
    <source>
        <strain evidence="2">KNic</strain>
    </source>
</reference>
<dbReference type="RefSeq" id="WP_032124308.1">
    <property type="nucleotide sequence ID" value="NZ_LN879502.1"/>
</dbReference>
<dbReference type="InParanoid" id="A0A0U5JD81"/>
<accession>A0A0U5JD81</accession>
<keyword evidence="2" id="KW-1185">Reference proteome</keyword>
<dbReference type="Proteomes" id="UP000069902">
    <property type="component" value="Chromosome cPNK"/>
</dbReference>
<sequence length="155" mass="17356">MTISFNGIPTADTFTRLYDQKEGLIRLCEEKHVYIGPPGNMNGYEIVNPQGYSQLKAIEGGLFTLTTVEKCQEVIRSTITESSGYELKSYYENPSLDLQKILTLKLADSEIKPTEGECIIAMLLEGYLASFFENNEATEQASAHCKFKAKLIIKN</sequence>
<dbReference type="AlphaFoldDB" id="A0A0U5JD81"/>